<gene>
    <name evidence="1" type="ORF">K503DRAFT_635142</name>
</gene>
<protein>
    <submittedName>
        <fullName evidence="1">Uncharacterized protein</fullName>
    </submittedName>
</protein>
<organism evidence="1 2">
    <name type="scientific">Rhizopogon vinicolor AM-OR11-026</name>
    <dbReference type="NCBI Taxonomy" id="1314800"/>
    <lineage>
        <taxon>Eukaryota</taxon>
        <taxon>Fungi</taxon>
        <taxon>Dikarya</taxon>
        <taxon>Basidiomycota</taxon>
        <taxon>Agaricomycotina</taxon>
        <taxon>Agaricomycetes</taxon>
        <taxon>Agaricomycetidae</taxon>
        <taxon>Boletales</taxon>
        <taxon>Suillineae</taxon>
        <taxon>Rhizopogonaceae</taxon>
        <taxon>Rhizopogon</taxon>
    </lineage>
</organism>
<name>A0A1B7MHS3_9AGAM</name>
<evidence type="ECO:0000313" key="1">
    <source>
        <dbReference type="EMBL" id="OAX32139.1"/>
    </source>
</evidence>
<dbReference type="Proteomes" id="UP000092154">
    <property type="component" value="Unassembled WGS sequence"/>
</dbReference>
<dbReference type="InParanoid" id="A0A1B7MHS3"/>
<reference evidence="1 2" key="1">
    <citation type="submission" date="2016-06" db="EMBL/GenBank/DDBJ databases">
        <title>Comparative genomics of the ectomycorrhizal sister species Rhizopogon vinicolor and Rhizopogon vesiculosus (Basidiomycota: Boletales) reveals a divergence of the mating type B locus.</title>
        <authorList>
            <consortium name="DOE Joint Genome Institute"/>
            <person name="Mujic A.B."/>
            <person name="Kuo A."/>
            <person name="Tritt A."/>
            <person name="Lipzen A."/>
            <person name="Chen C."/>
            <person name="Johnson J."/>
            <person name="Sharma A."/>
            <person name="Barry K."/>
            <person name="Grigoriev I.V."/>
            <person name="Spatafora J.W."/>
        </authorList>
    </citation>
    <scope>NUCLEOTIDE SEQUENCE [LARGE SCALE GENOMIC DNA]</scope>
    <source>
        <strain evidence="1 2">AM-OR11-026</strain>
    </source>
</reference>
<proteinExistence type="predicted"/>
<evidence type="ECO:0000313" key="2">
    <source>
        <dbReference type="Proteomes" id="UP000092154"/>
    </source>
</evidence>
<dbReference type="EMBL" id="KV449105">
    <property type="protein sequence ID" value="OAX32139.1"/>
    <property type="molecule type" value="Genomic_DNA"/>
</dbReference>
<dbReference type="AlphaFoldDB" id="A0A1B7MHS3"/>
<sequence length="116" mass="13173">MSALSPSFPSRLNCRKSSVPVSNNRQPGWGISNQSLCVRQLLITTDSRDRKPLPSSMQPISESLHTFSPLNPHDPPIFLFSRLKPFTIMQNEPVVLLRDVLGVDVRVAWLPIRRER</sequence>
<keyword evidence="2" id="KW-1185">Reference proteome</keyword>
<accession>A0A1B7MHS3</accession>